<dbReference type="Pfam" id="PF06985">
    <property type="entry name" value="HET"/>
    <property type="match status" value="1"/>
</dbReference>
<dbReference type="OrthoDB" id="194358at2759"/>
<feature type="domain" description="Heterokaryon incompatibility" evidence="1">
    <location>
        <begin position="47"/>
        <end position="192"/>
    </location>
</feature>
<gene>
    <name evidence="2" type="ORF">CC86DRAFT_357646</name>
</gene>
<evidence type="ECO:0000259" key="1">
    <source>
        <dbReference type="Pfam" id="PF06985"/>
    </source>
</evidence>
<dbReference type="Proteomes" id="UP000799424">
    <property type="component" value="Unassembled WGS sequence"/>
</dbReference>
<dbReference type="EMBL" id="MU006234">
    <property type="protein sequence ID" value="KAF2822630.1"/>
    <property type="molecule type" value="Genomic_DNA"/>
</dbReference>
<dbReference type="PANTHER" id="PTHR24148:SF73">
    <property type="entry name" value="HET DOMAIN PROTEIN (AFU_ORTHOLOGUE AFUA_8G01020)"/>
    <property type="match status" value="1"/>
</dbReference>
<accession>A0A6A6ZNH2</accession>
<dbReference type="InterPro" id="IPR052895">
    <property type="entry name" value="HetReg/Transcr_Mod"/>
</dbReference>
<name>A0A6A6ZNH2_9PLEO</name>
<organism evidence="2 3">
    <name type="scientific">Ophiobolus disseminans</name>
    <dbReference type="NCBI Taxonomy" id="1469910"/>
    <lineage>
        <taxon>Eukaryota</taxon>
        <taxon>Fungi</taxon>
        <taxon>Dikarya</taxon>
        <taxon>Ascomycota</taxon>
        <taxon>Pezizomycotina</taxon>
        <taxon>Dothideomycetes</taxon>
        <taxon>Pleosporomycetidae</taxon>
        <taxon>Pleosporales</taxon>
        <taxon>Pleosporineae</taxon>
        <taxon>Phaeosphaeriaceae</taxon>
        <taxon>Ophiobolus</taxon>
    </lineage>
</organism>
<proteinExistence type="predicted"/>
<sequence length="296" mass="35053">MANYTFQYKPLDHTKQSIRLVHLSPELSDFEQWIQINITHTEIGARYVCLSYQWGSANILEGNWILVNGSPFLVQQNLFDFLSLMRMTAVPEDAIFHPTMGYWIDALCINQHDASEKHHQVVQMGSIYQQAEFVHVWLGAIDNAGLIRRLIDGPREPKDTPKWSEQVTLDMDFVHRHFFLNEYWTRSWVIQEFMLAHRIEVSLNRQRFAFSDLVRNIHFFSPHWIHTPFKEFALHHLGKFYFIGQPLIRLLTLFQKRKCSLVQDRIFSLTSLCDERDSVQVDYRMHANKLAYNVLK</sequence>
<protein>
    <recommendedName>
        <fullName evidence="1">Heterokaryon incompatibility domain-containing protein</fullName>
    </recommendedName>
</protein>
<dbReference type="PANTHER" id="PTHR24148">
    <property type="entry name" value="ANKYRIN REPEAT DOMAIN-CONTAINING PROTEIN 39 HOMOLOG-RELATED"/>
    <property type="match status" value="1"/>
</dbReference>
<reference evidence="2" key="1">
    <citation type="journal article" date="2020" name="Stud. Mycol.">
        <title>101 Dothideomycetes genomes: a test case for predicting lifestyles and emergence of pathogens.</title>
        <authorList>
            <person name="Haridas S."/>
            <person name="Albert R."/>
            <person name="Binder M."/>
            <person name="Bloem J."/>
            <person name="Labutti K."/>
            <person name="Salamov A."/>
            <person name="Andreopoulos B."/>
            <person name="Baker S."/>
            <person name="Barry K."/>
            <person name="Bills G."/>
            <person name="Bluhm B."/>
            <person name="Cannon C."/>
            <person name="Castanera R."/>
            <person name="Culley D."/>
            <person name="Daum C."/>
            <person name="Ezra D."/>
            <person name="Gonzalez J."/>
            <person name="Henrissat B."/>
            <person name="Kuo A."/>
            <person name="Liang C."/>
            <person name="Lipzen A."/>
            <person name="Lutzoni F."/>
            <person name="Magnuson J."/>
            <person name="Mondo S."/>
            <person name="Nolan M."/>
            <person name="Ohm R."/>
            <person name="Pangilinan J."/>
            <person name="Park H.-J."/>
            <person name="Ramirez L."/>
            <person name="Alfaro M."/>
            <person name="Sun H."/>
            <person name="Tritt A."/>
            <person name="Yoshinaga Y."/>
            <person name="Zwiers L.-H."/>
            <person name="Turgeon B."/>
            <person name="Goodwin S."/>
            <person name="Spatafora J."/>
            <person name="Crous P."/>
            <person name="Grigoriev I."/>
        </authorList>
    </citation>
    <scope>NUCLEOTIDE SEQUENCE</scope>
    <source>
        <strain evidence="2">CBS 113818</strain>
    </source>
</reference>
<dbReference type="InterPro" id="IPR010730">
    <property type="entry name" value="HET"/>
</dbReference>
<dbReference type="AlphaFoldDB" id="A0A6A6ZNH2"/>
<evidence type="ECO:0000313" key="2">
    <source>
        <dbReference type="EMBL" id="KAF2822630.1"/>
    </source>
</evidence>
<keyword evidence="3" id="KW-1185">Reference proteome</keyword>
<evidence type="ECO:0000313" key="3">
    <source>
        <dbReference type="Proteomes" id="UP000799424"/>
    </source>
</evidence>
<feature type="non-terminal residue" evidence="2">
    <location>
        <position position="296"/>
    </location>
</feature>